<dbReference type="PROSITE" id="PS51257">
    <property type="entry name" value="PROKAR_LIPOPROTEIN"/>
    <property type="match status" value="1"/>
</dbReference>
<accession>A0A4Y3KK45</accession>
<evidence type="ECO:0000256" key="6">
    <source>
        <dbReference type="NCBIfam" id="TIGR03319"/>
    </source>
</evidence>
<dbReference type="GO" id="GO:0016787">
    <property type="term" value="F:hydrolase activity"/>
    <property type="evidence" value="ECO:0007669"/>
    <property type="project" value="UniProtKB-KW"/>
</dbReference>
<dbReference type="GO" id="GO:0006402">
    <property type="term" value="P:mRNA catabolic process"/>
    <property type="evidence" value="ECO:0007669"/>
    <property type="project" value="UniProtKB-UniRule"/>
</dbReference>
<reference evidence="9 10" key="1">
    <citation type="submission" date="2019-06" db="EMBL/GenBank/DDBJ databases">
        <title>Whole genome shotgun sequence of Cellulomonas gelida NBRC 3748.</title>
        <authorList>
            <person name="Hosoyama A."/>
            <person name="Uohara A."/>
            <person name="Ohji S."/>
            <person name="Ichikawa N."/>
        </authorList>
    </citation>
    <scope>NUCLEOTIDE SEQUENCE [LARGE SCALE GENOMIC DNA]</scope>
    <source>
        <strain evidence="9 10">NBRC 3748</strain>
    </source>
</reference>
<feature type="transmembrane region" description="Helical" evidence="5">
    <location>
        <begin position="16"/>
        <end position="38"/>
    </location>
</feature>
<name>A0A4Y3KK45_9CELL</name>
<keyword evidence="1 5" id="KW-0540">Nuclease</keyword>
<feature type="domain" description="HD" evidence="8">
    <location>
        <begin position="338"/>
        <end position="431"/>
    </location>
</feature>
<dbReference type="GO" id="GO:0005886">
    <property type="term" value="C:plasma membrane"/>
    <property type="evidence" value="ECO:0007669"/>
    <property type="project" value="UniProtKB-SubCell"/>
</dbReference>
<dbReference type="EC" id="3.1.-.-" evidence="5 6"/>
<dbReference type="Pfam" id="PF01966">
    <property type="entry name" value="HD"/>
    <property type="match status" value="1"/>
</dbReference>
<dbReference type="Gene3D" id="3.30.310.210">
    <property type="match status" value="1"/>
</dbReference>
<dbReference type="CDD" id="cd22431">
    <property type="entry name" value="KH-I_RNaseY"/>
    <property type="match status" value="1"/>
</dbReference>
<dbReference type="InterPro" id="IPR004087">
    <property type="entry name" value="KH_dom"/>
</dbReference>
<dbReference type="SMART" id="SM00471">
    <property type="entry name" value="HDc"/>
    <property type="match status" value="1"/>
</dbReference>
<dbReference type="SMART" id="SM00322">
    <property type="entry name" value="KH"/>
    <property type="match status" value="1"/>
</dbReference>
<dbReference type="PANTHER" id="PTHR12826">
    <property type="entry name" value="RIBONUCLEASE Y"/>
    <property type="match status" value="1"/>
</dbReference>
<dbReference type="NCBIfam" id="TIGR03319">
    <property type="entry name" value="RNase_Y"/>
    <property type="match status" value="1"/>
</dbReference>
<evidence type="ECO:0000313" key="9">
    <source>
        <dbReference type="EMBL" id="GEA84006.1"/>
    </source>
</evidence>
<comment type="subcellular location">
    <subcellularLocation>
        <location evidence="5">Cell membrane</location>
        <topology evidence="5">Single-pass membrane protein</topology>
    </subcellularLocation>
</comment>
<evidence type="ECO:0000313" key="10">
    <source>
        <dbReference type="Proteomes" id="UP000320461"/>
    </source>
</evidence>
<dbReference type="HAMAP" id="MF_00335">
    <property type="entry name" value="RNase_Y"/>
    <property type="match status" value="1"/>
</dbReference>
<dbReference type="InterPro" id="IPR017705">
    <property type="entry name" value="Ribonuclease_Y"/>
</dbReference>
<feature type="compositionally biased region" description="Low complexity" evidence="7">
    <location>
        <begin position="81"/>
        <end position="90"/>
    </location>
</feature>
<dbReference type="Pfam" id="PF00013">
    <property type="entry name" value="KH_1"/>
    <property type="match status" value="1"/>
</dbReference>
<feature type="compositionally biased region" description="Basic and acidic residues" evidence="7">
    <location>
        <begin position="91"/>
        <end position="101"/>
    </location>
</feature>
<gene>
    <name evidence="5" type="primary">rny</name>
    <name evidence="9" type="ORF">CGE01nite_12570</name>
</gene>
<comment type="caution">
    <text evidence="9">The sequence shown here is derived from an EMBL/GenBank/DDBJ whole genome shotgun (WGS) entry which is preliminary data.</text>
</comment>
<dbReference type="InterPro" id="IPR003607">
    <property type="entry name" value="HD/PDEase_dom"/>
</dbReference>
<dbReference type="EMBL" id="BJLQ01000009">
    <property type="protein sequence ID" value="GEA84006.1"/>
    <property type="molecule type" value="Genomic_DNA"/>
</dbReference>
<proteinExistence type="inferred from homology"/>
<dbReference type="InterPro" id="IPR006675">
    <property type="entry name" value="HDIG_dom"/>
</dbReference>
<evidence type="ECO:0000256" key="3">
    <source>
        <dbReference type="ARBA" id="ARBA00022801"/>
    </source>
</evidence>
<dbReference type="PANTHER" id="PTHR12826:SF15">
    <property type="entry name" value="RIBONUCLEASE Y"/>
    <property type="match status" value="1"/>
</dbReference>
<keyword evidence="5" id="KW-1003">Cell membrane</keyword>
<dbReference type="CDD" id="cd00077">
    <property type="entry name" value="HDc"/>
    <property type="match status" value="1"/>
</dbReference>
<protein>
    <recommendedName>
        <fullName evidence="5 6">Ribonuclease Y</fullName>
        <shortName evidence="5">RNase Y</shortName>
        <ecNumber evidence="5 6">3.1.-.-</ecNumber>
    </recommendedName>
</protein>
<keyword evidence="4 5" id="KW-0694">RNA-binding</keyword>
<keyword evidence="2 5" id="KW-0255">Endonuclease</keyword>
<dbReference type="SUPFAM" id="SSF109604">
    <property type="entry name" value="HD-domain/PDEase-like"/>
    <property type="match status" value="1"/>
</dbReference>
<evidence type="ECO:0000259" key="8">
    <source>
        <dbReference type="PROSITE" id="PS51831"/>
    </source>
</evidence>
<dbReference type="NCBIfam" id="TIGR00277">
    <property type="entry name" value="HDIG"/>
    <property type="match status" value="1"/>
</dbReference>
<evidence type="ECO:0000256" key="7">
    <source>
        <dbReference type="SAM" id="MobiDB-lite"/>
    </source>
</evidence>
<dbReference type="RefSeq" id="WP_170210909.1">
    <property type="nucleotide sequence ID" value="NZ_BJLQ01000009.1"/>
</dbReference>
<dbReference type="AlphaFoldDB" id="A0A4Y3KK45"/>
<feature type="region of interest" description="Disordered" evidence="7">
    <location>
        <begin position="69"/>
        <end position="117"/>
    </location>
</feature>
<dbReference type="PROSITE" id="PS50084">
    <property type="entry name" value="KH_TYPE_1"/>
    <property type="match status" value="1"/>
</dbReference>
<dbReference type="InterPro" id="IPR022711">
    <property type="entry name" value="RNase_Y_N"/>
</dbReference>
<dbReference type="Pfam" id="PF12072">
    <property type="entry name" value="RNase_Y_N"/>
    <property type="match status" value="1"/>
</dbReference>
<dbReference type="Proteomes" id="UP000320461">
    <property type="component" value="Unassembled WGS sequence"/>
</dbReference>
<dbReference type="PROSITE" id="PS51831">
    <property type="entry name" value="HD"/>
    <property type="match status" value="1"/>
</dbReference>
<dbReference type="GO" id="GO:0003723">
    <property type="term" value="F:RNA binding"/>
    <property type="evidence" value="ECO:0007669"/>
    <property type="project" value="UniProtKB-UniRule"/>
</dbReference>
<evidence type="ECO:0000256" key="1">
    <source>
        <dbReference type="ARBA" id="ARBA00022722"/>
    </source>
</evidence>
<dbReference type="InterPro" id="IPR006674">
    <property type="entry name" value="HD_domain"/>
</dbReference>
<evidence type="ECO:0000256" key="2">
    <source>
        <dbReference type="ARBA" id="ARBA00022759"/>
    </source>
</evidence>
<dbReference type="InterPro" id="IPR004088">
    <property type="entry name" value="KH_dom_type_1"/>
</dbReference>
<keyword evidence="5" id="KW-1133">Transmembrane helix</keyword>
<keyword evidence="3 5" id="KW-0378">Hydrolase</keyword>
<keyword evidence="10" id="KW-1185">Reference proteome</keyword>
<organism evidence="9 10">
    <name type="scientific">Cellulomonas gelida</name>
    <dbReference type="NCBI Taxonomy" id="1712"/>
    <lineage>
        <taxon>Bacteria</taxon>
        <taxon>Bacillati</taxon>
        <taxon>Actinomycetota</taxon>
        <taxon>Actinomycetes</taxon>
        <taxon>Micrococcales</taxon>
        <taxon>Cellulomonadaceae</taxon>
        <taxon>Cellulomonas</taxon>
    </lineage>
</organism>
<dbReference type="Gene3D" id="1.10.3210.10">
    <property type="entry name" value="Hypothetical protein af1432"/>
    <property type="match status" value="1"/>
</dbReference>
<feature type="compositionally biased region" description="Basic and acidic residues" evidence="7">
    <location>
        <begin position="69"/>
        <end position="80"/>
    </location>
</feature>
<dbReference type="GO" id="GO:0004521">
    <property type="term" value="F:RNA endonuclease activity"/>
    <property type="evidence" value="ECO:0007669"/>
    <property type="project" value="UniProtKB-UniRule"/>
</dbReference>
<sequence length="522" mass="55725">MPQQRPDEREVRVGEGGIATVVGLLGACLVALILVLLARREASAQREQAEKDVAEIKDEARALLATAERREQRARERDETAAAAQAAAAEAEQKAREHERVAAQSERAAERALGAAERDAAAQLAHAHEQARAAIDEAQDKARVELESVTGLTIDEARDALTRRITEQAQNEASSYVRRAEAQARRTAEARARRIVATAVQRTAVATSAQSGLTVLPLPSDEMKGRIIGKEGRNIRSFEALTGVNVLVDEQPDAVVLSCFDAERREVAQVALEALMADGRIHPQRIEAAYAEALAGADERAVAAGHDAAERAGVADLHPVLVRALGRLRLRTSYGQNVLEHLVECALLAGSLAAELGANEAVARRAAFLHDLGKALTNEVAGTHAAVGADLARRHGESDIVVNAIAAHHDEVPLETVEGVVVQVADAISAARPGARRQELDQYVERMDKLESLVAAHDGVRRALAMSAGREVRVVVEPSEVDDAALPQLAVAIARHIEADLSYPGEIQVTVVREIRASATAG</sequence>
<dbReference type="SUPFAM" id="SSF54791">
    <property type="entry name" value="Eukaryotic type KH-domain (KH-domain type I)"/>
    <property type="match status" value="1"/>
</dbReference>
<comment type="function">
    <text evidence="5">Endoribonuclease that initiates mRNA decay.</text>
</comment>
<dbReference type="InterPro" id="IPR036612">
    <property type="entry name" value="KH_dom_type_1_sf"/>
</dbReference>
<evidence type="ECO:0000256" key="4">
    <source>
        <dbReference type="ARBA" id="ARBA00022884"/>
    </source>
</evidence>
<comment type="similarity">
    <text evidence="5">Belongs to the RNase Y family.</text>
</comment>
<evidence type="ECO:0000256" key="5">
    <source>
        <dbReference type="HAMAP-Rule" id="MF_00335"/>
    </source>
</evidence>
<keyword evidence="5" id="KW-0812">Transmembrane</keyword>
<keyword evidence="5" id="KW-0472">Membrane</keyword>